<dbReference type="OrthoDB" id="1189000at2"/>
<evidence type="ECO:0000313" key="6">
    <source>
        <dbReference type="Proteomes" id="UP000244677"/>
    </source>
</evidence>
<dbReference type="InterPro" id="IPR009057">
    <property type="entry name" value="Homeodomain-like_sf"/>
</dbReference>
<evidence type="ECO:0000256" key="1">
    <source>
        <dbReference type="ARBA" id="ARBA00023015"/>
    </source>
</evidence>
<dbReference type="Proteomes" id="UP000244677">
    <property type="component" value="Chromosome"/>
</dbReference>
<dbReference type="SUPFAM" id="SSF46689">
    <property type="entry name" value="Homeodomain-like"/>
    <property type="match status" value="1"/>
</dbReference>
<dbReference type="PROSITE" id="PS01124">
    <property type="entry name" value="HTH_ARAC_FAMILY_2"/>
    <property type="match status" value="1"/>
</dbReference>
<gene>
    <name evidence="5" type="ORF">FK004_04115</name>
</gene>
<evidence type="ECO:0000256" key="2">
    <source>
        <dbReference type="ARBA" id="ARBA00023125"/>
    </source>
</evidence>
<keyword evidence="1" id="KW-0805">Transcription regulation</keyword>
<accession>A0A2S1LL46</accession>
<dbReference type="GO" id="GO:0003700">
    <property type="term" value="F:DNA-binding transcription factor activity"/>
    <property type="evidence" value="ECO:0007669"/>
    <property type="project" value="InterPro"/>
</dbReference>
<feature type="domain" description="HTH araC/xylS-type" evidence="4">
    <location>
        <begin position="226"/>
        <end position="325"/>
    </location>
</feature>
<dbReference type="AlphaFoldDB" id="A0A2S1LL46"/>
<name>A0A2S1LL46_9FLAO</name>
<evidence type="ECO:0000256" key="3">
    <source>
        <dbReference type="ARBA" id="ARBA00023163"/>
    </source>
</evidence>
<dbReference type="SMART" id="SM00342">
    <property type="entry name" value="HTH_ARAC"/>
    <property type="match status" value="1"/>
</dbReference>
<evidence type="ECO:0000313" key="5">
    <source>
        <dbReference type="EMBL" id="AWG24477.1"/>
    </source>
</evidence>
<dbReference type="EMBL" id="CP020919">
    <property type="protein sequence ID" value="AWG24477.1"/>
    <property type="molecule type" value="Genomic_DNA"/>
</dbReference>
<keyword evidence="6" id="KW-1185">Reference proteome</keyword>
<sequence length="326" mass="37081">MKKIVHHYGVELDWAAHFATQLDGTVDGNFIRIPETIHTGHRYILECDPGISVMYVDVVYHKELHLRQENNNDDFVGLYYNLTEGEAVLVSDTAANPVGRWDYNLAIVDSSLSSDYIVKPGSHTFALCIFIKKEAVKYYFKKNPTLSEHTDRLLDPKTNTVIKFTRMSNDSHNLISDLRSKTPGGPAFDFYLRGTVMALIADYIEKMDFKDLVIETLNEDDLTSIIKSQSYLIDNLDSAFPGIEFLAQQANMSESKYKGLFKKITGITPNAFFLNNKLIKAKTLLETGELSITQISDLLSFTNNSYFTVKFKDYFGMSPKKFIKQL</sequence>
<dbReference type="Pfam" id="PF12833">
    <property type="entry name" value="HTH_18"/>
    <property type="match status" value="1"/>
</dbReference>
<dbReference type="InterPro" id="IPR018060">
    <property type="entry name" value="HTH_AraC"/>
</dbReference>
<dbReference type="RefSeq" id="WP_108736114.1">
    <property type="nucleotide sequence ID" value="NZ_CP020919.1"/>
</dbReference>
<keyword evidence="3" id="KW-0804">Transcription</keyword>
<reference evidence="5 6" key="1">
    <citation type="submission" date="2017-04" db="EMBL/GenBank/DDBJ databases">
        <title>Complete genome sequence of Flavobacterium kingsejong AJ004.</title>
        <authorList>
            <person name="Lee P.C."/>
        </authorList>
    </citation>
    <scope>NUCLEOTIDE SEQUENCE [LARGE SCALE GENOMIC DNA]</scope>
    <source>
        <strain evidence="5 6">AJ004</strain>
    </source>
</reference>
<dbReference type="Gene3D" id="1.10.10.60">
    <property type="entry name" value="Homeodomain-like"/>
    <property type="match status" value="2"/>
</dbReference>
<proteinExistence type="predicted"/>
<organism evidence="5 6">
    <name type="scientific">Flavobacterium kingsejongi</name>
    <dbReference type="NCBI Taxonomy" id="1678728"/>
    <lineage>
        <taxon>Bacteria</taxon>
        <taxon>Pseudomonadati</taxon>
        <taxon>Bacteroidota</taxon>
        <taxon>Flavobacteriia</taxon>
        <taxon>Flavobacteriales</taxon>
        <taxon>Flavobacteriaceae</taxon>
        <taxon>Flavobacterium</taxon>
    </lineage>
</organism>
<protein>
    <recommendedName>
        <fullName evidence="4">HTH araC/xylS-type domain-containing protein</fullName>
    </recommendedName>
</protein>
<evidence type="ECO:0000259" key="4">
    <source>
        <dbReference type="PROSITE" id="PS01124"/>
    </source>
</evidence>
<dbReference type="KEGG" id="fki:FK004_04115"/>
<dbReference type="PANTHER" id="PTHR43280:SF26">
    <property type="entry name" value="ARAC-FAMILY TRANSCRIPTIONAL REGULATOR"/>
    <property type="match status" value="1"/>
</dbReference>
<dbReference type="GO" id="GO:0043565">
    <property type="term" value="F:sequence-specific DNA binding"/>
    <property type="evidence" value="ECO:0007669"/>
    <property type="project" value="InterPro"/>
</dbReference>
<keyword evidence="2" id="KW-0238">DNA-binding</keyword>
<dbReference type="PANTHER" id="PTHR43280">
    <property type="entry name" value="ARAC-FAMILY TRANSCRIPTIONAL REGULATOR"/>
    <property type="match status" value="1"/>
</dbReference>